<dbReference type="Gene3D" id="1.20.1240.10">
    <property type="entry name" value="Photosystem I PsaL, reaction centre subunit XI"/>
    <property type="match status" value="1"/>
</dbReference>
<evidence type="ECO:0000256" key="3">
    <source>
        <dbReference type="ARBA" id="ARBA00019514"/>
    </source>
</evidence>
<dbReference type="GO" id="GO:0009538">
    <property type="term" value="C:photosystem I reaction center"/>
    <property type="evidence" value="ECO:0007669"/>
    <property type="project" value="InterPro"/>
</dbReference>
<feature type="transmembrane region" description="Helical" evidence="12">
    <location>
        <begin position="91"/>
        <end position="115"/>
    </location>
</feature>
<evidence type="ECO:0000256" key="12">
    <source>
        <dbReference type="SAM" id="Phobius"/>
    </source>
</evidence>
<feature type="domain" description="Photosystem I PsaL reaction centre subunit XI" evidence="13">
    <location>
        <begin position="23"/>
        <end position="164"/>
    </location>
</feature>
<evidence type="ECO:0000256" key="4">
    <source>
        <dbReference type="ARBA" id="ARBA00022531"/>
    </source>
</evidence>
<dbReference type="PANTHER" id="PTHR34803:SF2">
    <property type="entry name" value="PHOTOSYSTEM I REACTION CENTER SUBUNIT XI, CHLOROPLASTIC"/>
    <property type="match status" value="1"/>
</dbReference>
<evidence type="ECO:0000256" key="2">
    <source>
        <dbReference type="ARBA" id="ARBA00008820"/>
    </source>
</evidence>
<dbReference type="InterPro" id="IPR036592">
    <property type="entry name" value="PSI_PsaL_sf"/>
</dbReference>
<evidence type="ECO:0000256" key="11">
    <source>
        <dbReference type="SAM" id="MobiDB-lite"/>
    </source>
</evidence>
<dbReference type="OrthoDB" id="464381at2"/>
<evidence type="ECO:0000313" key="15">
    <source>
        <dbReference type="Proteomes" id="UP000239001"/>
    </source>
</evidence>
<dbReference type="InterPro" id="IPR022980">
    <property type="entry name" value="PSI_suXI"/>
</dbReference>
<dbReference type="SUPFAM" id="SSF81568">
    <property type="entry name" value="Photosystem I reaction center subunit XI, PsaL"/>
    <property type="match status" value="1"/>
</dbReference>
<dbReference type="PANTHER" id="PTHR34803">
    <property type="entry name" value="PHOTOSYSTEM I REACTION CENTER SUBUNIT XI, CHLOROPLASTIC"/>
    <property type="match status" value="1"/>
</dbReference>
<reference evidence="14 15" key="2">
    <citation type="submission" date="2018-03" db="EMBL/GenBank/DDBJ databases">
        <authorList>
            <person name="Keele B.F."/>
        </authorList>
    </citation>
    <scope>NUCLEOTIDE SEQUENCE [LARGE SCALE GENOMIC DNA]</scope>
    <source>
        <strain evidence="14 15">CCALA 016</strain>
    </source>
</reference>
<evidence type="ECO:0000256" key="5">
    <source>
        <dbReference type="ARBA" id="ARBA00022692"/>
    </source>
</evidence>
<evidence type="ECO:0000256" key="10">
    <source>
        <dbReference type="ARBA" id="ARBA00033437"/>
    </source>
</evidence>
<dbReference type="EMBL" id="PXOH01000023">
    <property type="protein sequence ID" value="PSF35033.1"/>
    <property type="molecule type" value="Genomic_DNA"/>
</dbReference>
<comment type="similarity">
    <text evidence="2">Belongs to the PsaL family.</text>
</comment>
<accession>A0A2T1LU95</accession>
<gene>
    <name evidence="14" type="ORF">C7H19_17985</name>
</gene>
<reference evidence="14 15" key="1">
    <citation type="submission" date="2018-03" db="EMBL/GenBank/DDBJ databases">
        <title>The ancient ancestry and fast evolution of plastids.</title>
        <authorList>
            <person name="Moore K.R."/>
            <person name="Magnabosco C."/>
            <person name="Momper L."/>
            <person name="Gold D.A."/>
            <person name="Bosak T."/>
            <person name="Fournier G.P."/>
        </authorList>
    </citation>
    <scope>NUCLEOTIDE SEQUENCE [LARGE SCALE GENOMIC DNA]</scope>
    <source>
        <strain evidence="14 15">CCALA 016</strain>
    </source>
</reference>
<evidence type="ECO:0000256" key="8">
    <source>
        <dbReference type="ARBA" id="ARBA00023136"/>
    </source>
</evidence>
<keyword evidence="7 12" id="KW-1133">Transmembrane helix</keyword>
<sequence length="177" mass="19458">MVQSQAITESKDRPRDPRNREVVHPAFNDPQRGNLETPINSSGLAKAYINNLPAYRRGLSPLRRGLEVGMAHGYWLIGPFATFSPLRGTEVAYTTALLSVVSVLIVSTLAISLYASVHQPPSQPIVTTPNIPDAFKTQEGWNEFASGFLIGGIGGALFAYLLLTFVISKFFYDYVVR</sequence>
<feature type="region of interest" description="Disordered" evidence="11">
    <location>
        <begin position="1"/>
        <end position="36"/>
    </location>
</feature>
<evidence type="ECO:0000256" key="1">
    <source>
        <dbReference type="ARBA" id="ARBA00004141"/>
    </source>
</evidence>
<dbReference type="Proteomes" id="UP000239001">
    <property type="component" value="Unassembled WGS sequence"/>
</dbReference>
<dbReference type="RefSeq" id="WP_106458303.1">
    <property type="nucleotide sequence ID" value="NZ_PXOH01000023.1"/>
</dbReference>
<comment type="subcellular location">
    <subcellularLocation>
        <location evidence="1">Membrane</location>
        <topology evidence="1">Multi-pass membrane protein</topology>
    </subcellularLocation>
</comment>
<evidence type="ECO:0000256" key="7">
    <source>
        <dbReference type="ARBA" id="ARBA00022989"/>
    </source>
</evidence>
<comment type="caution">
    <text evidence="14">The sequence shown here is derived from an EMBL/GenBank/DDBJ whole genome shotgun (WGS) entry which is preliminary data.</text>
</comment>
<keyword evidence="15" id="KW-1185">Reference proteome</keyword>
<dbReference type="InterPro" id="IPR003757">
    <property type="entry name" value="PSI_PsaL"/>
</dbReference>
<keyword evidence="6" id="KW-0603">Photosystem I</keyword>
<keyword evidence="4" id="KW-0602">Photosynthesis</keyword>
<evidence type="ECO:0000259" key="13">
    <source>
        <dbReference type="Pfam" id="PF02605"/>
    </source>
</evidence>
<feature type="transmembrane region" description="Helical" evidence="12">
    <location>
        <begin position="148"/>
        <end position="172"/>
    </location>
</feature>
<keyword evidence="5 12" id="KW-0812">Transmembrane</keyword>
<dbReference type="Pfam" id="PF02605">
    <property type="entry name" value="PsaL"/>
    <property type="match status" value="1"/>
</dbReference>
<feature type="compositionally biased region" description="Basic and acidic residues" evidence="11">
    <location>
        <begin position="9"/>
        <end position="23"/>
    </location>
</feature>
<dbReference type="GO" id="GO:0015979">
    <property type="term" value="P:photosynthesis"/>
    <property type="evidence" value="ECO:0007669"/>
    <property type="project" value="UniProtKB-KW"/>
</dbReference>
<protein>
    <recommendedName>
        <fullName evidence="3">Photosystem I reaction center subunit XI</fullName>
    </recommendedName>
    <alternativeName>
        <fullName evidence="9">PSI subunit V</fullName>
    </alternativeName>
    <alternativeName>
        <fullName evidence="10">PSI-L</fullName>
    </alternativeName>
</protein>
<evidence type="ECO:0000313" key="14">
    <source>
        <dbReference type="EMBL" id="PSF35033.1"/>
    </source>
</evidence>
<dbReference type="AlphaFoldDB" id="A0A2T1LU95"/>
<evidence type="ECO:0000256" key="6">
    <source>
        <dbReference type="ARBA" id="ARBA00022836"/>
    </source>
</evidence>
<name>A0A2T1LU95_9CHRO</name>
<keyword evidence="8 12" id="KW-0472">Membrane</keyword>
<proteinExistence type="inferred from homology"/>
<evidence type="ECO:0000256" key="9">
    <source>
        <dbReference type="ARBA" id="ARBA00032768"/>
    </source>
</evidence>
<organism evidence="14 15">
    <name type="scientific">Aphanothece hegewaldii CCALA 016</name>
    <dbReference type="NCBI Taxonomy" id="2107694"/>
    <lineage>
        <taxon>Bacteria</taxon>
        <taxon>Bacillati</taxon>
        <taxon>Cyanobacteriota</taxon>
        <taxon>Cyanophyceae</taxon>
        <taxon>Oscillatoriophycideae</taxon>
        <taxon>Chroococcales</taxon>
        <taxon>Aphanothecaceae</taxon>
        <taxon>Aphanothece</taxon>
    </lineage>
</organism>